<feature type="transmembrane region" description="Helical" evidence="1">
    <location>
        <begin position="107"/>
        <end position="130"/>
    </location>
</feature>
<feature type="transmembrane region" description="Helical" evidence="1">
    <location>
        <begin position="199"/>
        <end position="219"/>
    </location>
</feature>
<comment type="caution">
    <text evidence="2">The sequence shown here is derived from an EMBL/GenBank/DDBJ whole genome shotgun (WGS) entry which is preliminary data.</text>
</comment>
<sequence>MIMIMNVLYHFRALPDRTYDRILFFCGLFLLLTESYKQCFLYFFIDQSHYDWWYFPFQLCSLPMYLCLLLPFLKRGTCKTALYTFLQDFNLLGGVAALIVSEGFRGIHWSLTLHGYVWHLLLVLIGLFVFAGGRSDLSRKGYLGTLPVFFTSCAIALFINILAPGHGQADMFYISPYYPSTQPVFHEIALAIGILPANLLYLFTICLGAALLHLLFSVLEKHYVPDNR</sequence>
<keyword evidence="3" id="KW-1185">Reference proteome</keyword>
<feature type="transmembrane region" description="Helical" evidence="1">
    <location>
        <begin position="53"/>
        <end position="73"/>
    </location>
</feature>
<feature type="transmembrane region" description="Helical" evidence="1">
    <location>
        <begin position="142"/>
        <end position="163"/>
    </location>
</feature>
<feature type="transmembrane region" description="Helical" evidence="1">
    <location>
        <begin position="80"/>
        <end position="101"/>
    </location>
</feature>
<gene>
    <name evidence="2" type="ORF">WMO41_14700</name>
</gene>
<proteinExistence type="predicted"/>
<accession>A0ABV1HQ09</accession>
<protein>
    <recommendedName>
        <fullName evidence="4">Integral membrane protein (Intg_mem_TP0381)</fullName>
    </recommendedName>
</protein>
<evidence type="ECO:0000313" key="2">
    <source>
        <dbReference type="EMBL" id="MEQ2564395.1"/>
    </source>
</evidence>
<dbReference type="Proteomes" id="UP001437460">
    <property type="component" value="Unassembled WGS sequence"/>
</dbReference>
<keyword evidence="1" id="KW-0472">Membrane</keyword>
<dbReference type="Pfam" id="PF14808">
    <property type="entry name" value="TMEM164"/>
    <property type="match status" value="1"/>
</dbReference>
<evidence type="ECO:0000313" key="3">
    <source>
        <dbReference type="Proteomes" id="UP001437460"/>
    </source>
</evidence>
<organism evidence="2 3">
    <name type="scientific">Ventrimonas faecis</name>
    <dbReference type="NCBI Taxonomy" id="3133170"/>
    <lineage>
        <taxon>Bacteria</taxon>
        <taxon>Bacillati</taxon>
        <taxon>Bacillota</taxon>
        <taxon>Clostridia</taxon>
        <taxon>Lachnospirales</taxon>
        <taxon>Lachnospiraceae</taxon>
        <taxon>Ventrimonas</taxon>
    </lineage>
</organism>
<dbReference type="EMBL" id="JBBMFJ010000041">
    <property type="protein sequence ID" value="MEQ2564395.1"/>
    <property type="molecule type" value="Genomic_DNA"/>
</dbReference>
<keyword evidence="1" id="KW-0812">Transmembrane</keyword>
<evidence type="ECO:0008006" key="4">
    <source>
        <dbReference type="Google" id="ProtNLM"/>
    </source>
</evidence>
<evidence type="ECO:0000256" key="1">
    <source>
        <dbReference type="SAM" id="Phobius"/>
    </source>
</evidence>
<keyword evidence="1" id="KW-1133">Transmembrane helix</keyword>
<name>A0ABV1HQ09_9FIRM</name>
<reference evidence="2 3" key="1">
    <citation type="submission" date="2024-03" db="EMBL/GenBank/DDBJ databases">
        <title>Human intestinal bacterial collection.</title>
        <authorList>
            <person name="Pauvert C."/>
            <person name="Hitch T.C.A."/>
            <person name="Clavel T."/>
        </authorList>
    </citation>
    <scope>NUCLEOTIDE SEQUENCE [LARGE SCALE GENOMIC DNA]</scope>
    <source>
        <strain evidence="2 3">CLA-AP-H27</strain>
    </source>
</reference>